<reference evidence="19 20" key="1">
    <citation type="submission" date="2016-10" db="EMBL/GenBank/DDBJ databases">
        <authorList>
            <person name="de Groot N.N."/>
        </authorList>
    </citation>
    <scope>NUCLEOTIDE SEQUENCE [LARGE SCALE GENOMIC DNA]</scope>
    <source>
        <strain evidence="19 20">B7-7</strain>
    </source>
</reference>
<dbReference type="PANTHER" id="PTHR13822:SF10">
    <property type="entry name" value="ATP SYNTHASE EPSILON CHAIN, CHLOROPLASTIC"/>
    <property type="match status" value="1"/>
</dbReference>
<comment type="subunit">
    <text evidence="4 15 16">F-type ATPases have 2 components, CF(1) - the catalytic core - and CF(0) - the membrane proton channel. CF(1) has five subunits: alpha(3), beta(3), gamma(1), delta(1), epsilon(1). CF(0) has three main subunits: a, b and c.</text>
</comment>
<dbReference type="STRING" id="867345.SAMN05421693_10892"/>
<keyword evidence="7 15" id="KW-1003">Cell membrane</keyword>
<keyword evidence="11 15" id="KW-0139">CF(1)</keyword>
<dbReference type="Pfam" id="PF02823">
    <property type="entry name" value="ATP-synt_DE_N"/>
    <property type="match status" value="1"/>
</dbReference>
<evidence type="ECO:0000256" key="13">
    <source>
        <dbReference type="ARBA" id="ARBA00030215"/>
    </source>
</evidence>
<dbReference type="GO" id="GO:0045259">
    <property type="term" value="C:proton-transporting ATP synthase complex"/>
    <property type="evidence" value="ECO:0007669"/>
    <property type="project" value="UniProtKB-KW"/>
</dbReference>
<evidence type="ECO:0000259" key="18">
    <source>
        <dbReference type="Pfam" id="PF02823"/>
    </source>
</evidence>
<dbReference type="PANTHER" id="PTHR13822">
    <property type="entry name" value="ATP SYNTHASE DELTA/EPSILON CHAIN"/>
    <property type="match status" value="1"/>
</dbReference>
<dbReference type="FunFam" id="2.60.15.10:FF:000001">
    <property type="entry name" value="ATP synthase epsilon chain"/>
    <property type="match status" value="1"/>
</dbReference>
<evidence type="ECO:0000256" key="10">
    <source>
        <dbReference type="ARBA" id="ARBA00023136"/>
    </source>
</evidence>
<dbReference type="InterPro" id="IPR036771">
    <property type="entry name" value="ATPsynth_dsu/esu_N"/>
</dbReference>
<protein>
    <recommendedName>
        <fullName evidence="5 15">ATP synthase epsilon chain</fullName>
    </recommendedName>
    <alternativeName>
        <fullName evidence="14 15">ATP synthase F1 sector epsilon subunit</fullName>
    </alternativeName>
    <alternativeName>
        <fullName evidence="13 15">F-ATPase epsilon subunit</fullName>
    </alternativeName>
</protein>
<keyword evidence="9 15" id="KW-0406">Ion transport</keyword>
<accession>A0A1H9BD36</accession>
<feature type="domain" description="ATP synthase epsilon subunit C-terminal" evidence="17">
    <location>
        <begin position="92"/>
        <end position="136"/>
    </location>
</feature>
<evidence type="ECO:0000256" key="11">
    <source>
        <dbReference type="ARBA" id="ARBA00023196"/>
    </source>
</evidence>
<keyword evidence="10 15" id="KW-0472">Membrane</keyword>
<comment type="function">
    <text evidence="1 15">Produces ATP from ADP in the presence of a proton gradient across the membrane.</text>
</comment>
<dbReference type="HAMAP" id="MF_00530">
    <property type="entry name" value="ATP_synth_epsil_bac"/>
    <property type="match status" value="1"/>
</dbReference>
<evidence type="ECO:0000256" key="4">
    <source>
        <dbReference type="ARBA" id="ARBA00011648"/>
    </source>
</evidence>
<dbReference type="InterPro" id="IPR020546">
    <property type="entry name" value="ATP_synth_F1_dsu/esu_N"/>
</dbReference>
<dbReference type="NCBIfam" id="NF001847">
    <property type="entry name" value="PRK00571.1-4"/>
    <property type="match status" value="1"/>
</dbReference>
<dbReference type="InterPro" id="IPR036794">
    <property type="entry name" value="ATP_F1_dsu/esu_C_sf"/>
</dbReference>
<evidence type="ECO:0000313" key="19">
    <source>
        <dbReference type="EMBL" id="SEP86906.1"/>
    </source>
</evidence>
<evidence type="ECO:0000313" key="20">
    <source>
        <dbReference type="Proteomes" id="UP000199496"/>
    </source>
</evidence>
<evidence type="ECO:0000256" key="15">
    <source>
        <dbReference type="HAMAP-Rule" id="MF_00530"/>
    </source>
</evidence>
<dbReference type="InterPro" id="IPR001469">
    <property type="entry name" value="ATP_synth_F1_dsu/esu"/>
</dbReference>
<name>A0A1H9BD36_9GAMM</name>
<evidence type="ECO:0000256" key="12">
    <source>
        <dbReference type="ARBA" id="ARBA00023310"/>
    </source>
</evidence>
<dbReference type="CDD" id="cd12152">
    <property type="entry name" value="F1-ATPase_delta"/>
    <property type="match status" value="1"/>
</dbReference>
<comment type="similarity">
    <text evidence="3 15 16">Belongs to the ATPase epsilon chain family.</text>
</comment>
<sequence length="149" mass="16504">MPRTQATMRLDIVSAEGQLYAGDVHQVCIMGAKGELGILPRHSALLTTIRPGVVRFIPVGTDEENYLYVSGGMLEVQPHGVIVLADLAMRCEDIDEQAAREAKRRALDMMQNSVLYTDRDEAQAVLLQAMAQLAVVDNTRKNRKARKRA</sequence>
<evidence type="ECO:0000256" key="5">
    <source>
        <dbReference type="ARBA" id="ARBA00014480"/>
    </source>
</evidence>
<dbReference type="Gene3D" id="1.20.5.440">
    <property type="entry name" value="ATP synthase delta/epsilon subunit, C-terminal domain"/>
    <property type="match status" value="1"/>
</dbReference>
<dbReference type="Pfam" id="PF00401">
    <property type="entry name" value="ATP-synt_DE"/>
    <property type="match status" value="1"/>
</dbReference>
<evidence type="ECO:0000256" key="1">
    <source>
        <dbReference type="ARBA" id="ARBA00003543"/>
    </source>
</evidence>
<dbReference type="InterPro" id="IPR020547">
    <property type="entry name" value="ATP_synth_F1_esu_C"/>
</dbReference>
<proteinExistence type="inferred from homology"/>
<evidence type="ECO:0000256" key="6">
    <source>
        <dbReference type="ARBA" id="ARBA00022448"/>
    </source>
</evidence>
<dbReference type="Proteomes" id="UP000199496">
    <property type="component" value="Unassembled WGS sequence"/>
</dbReference>
<evidence type="ECO:0000256" key="14">
    <source>
        <dbReference type="ARBA" id="ARBA00031795"/>
    </source>
</evidence>
<dbReference type="EMBL" id="FOFO01000008">
    <property type="protein sequence ID" value="SEP86906.1"/>
    <property type="molecule type" value="Genomic_DNA"/>
</dbReference>
<dbReference type="AlphaFoldDB" id="A0A1H9BD36"/>
<feature type="domain" description="ATP synthase F1 complex delta/epsilon subunit N-terminal" evidence="18">
    <location>
        <begin position="8"/>
        <end position="87"/>
    </location>
</feature>
<dbReference type="Gene3D" id="2.60.15.10">
    <property type="entry name" value="F0F1 ATP synthase delta/epsilon subunit, N-terminal"/>
    <property type="match status" value="1"/>
</dbReference>
<keyword evidence="6 15" id="KW-0813">Transport</keyword>
<evidence type="ECO:0000259" key="17">
    <source>
        <dbReference type="Pfam" id="PF00401"/>
    </source>
</evidence>
<keyword evidence="20" id="KW-1185">Reference proteome</keyword>
<comment type="subcellular location">
    <subcellularLocation>
        <location evidence="2 15">Cell membrane</location>
        <topology evidence="2 15">Peripheral membrane protein</topology>
    </subcellularLocation>
</comment>
<dbReference type="GO" id="GO:0046933">
    <property type="term" value="F:proton-transporting ATP synthase activity, rotational mechanism"/>
    <property type="evidence" value="ECO:0007669"/>
    <property type="project" value="UniProtKB-UniRule"/>
</dbReference>
<evidence type="ECO:0000256" key="7">
    <source>
        <dbReference type="ARBA" id="ARBA00022475"/>
    </source>
</evidence>
<evidence type="ECO:0000256" key="16">
    <source>
        <dbReference type="RuleBase" id="RU003656"/>
    </source>
</evidence>
<gene>
    <name evidence="15" type="primary">atpC</name>
    <name evidence="19" type="ORF">SAMN05421693_10892</name>
</gene>
<dbReference type="NCBIfam" id="TIGR01216">
    <property type="entry name" value="ATP_synt_epsi"/>
    <property type="match status" value="1"/>
</dbReference>
<evidence type="ECO:0000256" key="8">
    <source>
        <dbReference type="ARBA" id="ARBA00022781"/>
    </source>
</evidence>
<evidence type="ECO:0000256" key="2">
    <source>
        <dbReference type="ARBA" id="ARBA00004202"/>
    </source>
</evidence>
<dbReference type="SUPFAM" id="SSF46604">
    <property type="entry name" value="Epsilon subunit of F1F0-ATP synthase C-terminal domain"/>
    <property type="match status" value="1"/>
</dbReference>
<dbReference type="SUPFAM" id="SSF51344">
    <property type="entry name" value="Epsilon subunit of F1F0-ATP synthase N-terminal domain"/>
    <property type="match status" value="1"/>
</dbReference>
<evidence type="ECO:0000256" key="3">
    <source>
        <dbReference type="ARBA" id="ARBA00005712"/>
    </source>
</evidence>
<keyword evidence="8 15" id="KW-0375">Hydrogen ion transport</keyword>
<dbReference type="OrthoDB" id="9791445at2"/>
<evidence type="ECO:0000256" key="9">
    <source>
        <dbReference type="ARBA" id="ARBA00023065"/>
    </source>
</evidence>
<organism evidence="19 20">
    <name type="scientific">Ectothiorhodospira magna</name>
    <dbReference type="NCBI Taxonomy" id="867345"/>
    <lineage>
        <taxon>Bacteria</taxon>
        <taxon>Pseudomonadati</taxon>
        <taxon>Pseudomonadota</taxon>
        <taxon>Gammaproteobacteria</taxon>
        <taxon>Chromatiales</taxon>
        <taxon>Ectothiorhodospiraceae</taxon>
        <taxon>Ectothiorhodospira</taxon>
    </lineage>
</organism>
<dbReference type="GO" id="GO:0005524">
    <property type="term" value="F:ATP binding"/>
    <property type="evidence" value="ECO:0007669"/>
    <property type="project" value="UniProtKB-UniRule"/>
</dbReference>
<dbReference type="GO" id="GO:0005886">
    <property type="term" value="C:plasma membrane"/>
    <property type="evidence" value="ECO:0007669"/>
    <property type="project" value="UniProtKB-SubCell"/>
</dbReference>
<keyword evidence="12 15" id="KW-0066">ATP synthesis</keyword>